<dbReference type="GO" id="GO:0007156">
    <property type="term" value="P:homophilic cell adhesion via plasma membrane adhesion molecules"/>
    <property type="evidence" value="ECO:0007669"/>
    <property type="project" value="TreeGrafter"/>
</dbReference>
<dbReference type="InterPro" id="IPR043504">
    <property type="entry name" value="Peptidase_S1_PA_chymotrypsin"/>
</dbReference>
<evidence type="ECO:0000313" key="7">
    <source>
        <dbReference type="Proteomes" id="UP000596742"/>
    </source>
</evidence>
<dbReference type="GO" id="GO:0005886">
    <property type="term" value="C:plasma membrane"/>
    <property type="evidence" value="ECO:0007669"/>
    <property type="project" value="TreeGrafter"/>
</dbReference>
<dbReference type="GO" id="GO:0007411">
    <property type="term" value="P:axon guidance"/>
    <property type="evidence" value="ECO:0007669"/>
    <property type="project" value="TreeGrafter"/>
</dbReference>
<dbReference type="PANTHER" id="PTHR10075">
    <property type="entry name" value="BASIGIN RELATED"/>
    <property type="match status" value="1"/>
</dbReference>
<keyword evidence="1" id="KW-0904">Protein phosphatase</keyword>
<dbReference type="PROSITE" id="PS50055">
    <property type="entry name" value="TYR_PHOSPHATASE_PTP"/>
    <property type="match status" value="1"/>
</dbReference>
<dbReference type="InterPro" id="IPR029021">
    <property type="entry name" value="Prot-tyrosine_phosphatase-like"/>
</dbReference>
<dbReference type="EMBL" id="UYJE01003162">
    <property type="protein sequence ID" value="VDI17041.1"/>
    <property type="molecule type" value="Genomic_DNA"/>
</dbReference>
<dbReference type="PANTHER" id="PTHR10075:SF100">
    <property type="entry name" value="FASCICLIN-2"/>
    <property type="match status" value="1"/>
</dbReference>
<dbReference type="CDD" id="cd00099">
    <property type="entry name" value="IgV"/>
    <property type="match status" value="1"/>
</dbReference>
<dbReference type="Gene3D" id="2.40.10.10">
    <property type="entry name" value="Trypsin-like serine proteases"/>
    <property type="match status" value="2"/>
</dbReference>
<dbReference type="SMART" id="SM00408">
    <property type="entry name" value="IGc2"/>
    <property type="match status" value="1"/>
</dbReference>
<evidence type="ECO:0000313" key="6">
    <source>
        <dbReference type="EMBL" id="VDI17041.1"/>
    </source>
</evidence>
<feature type="compositionally biased region" description="Basic and acidic residues" evidence="3">
    <location>
        <begin position="724"/>
        <end position="740"/>
    </location>
</feature>
<protein>
    <submittedName>
        <fullName evidence="6">Uncharacterized protein</fullName>
    </submittedName>
</protein>
<sequence>MAKDKSHTYEETHVNPMYQNDQQGAEVEGTVTENTYVDEANLIERNDVSDLTKQFRNKDYLLQKLRAEFKLLSNSTGDPKLYDSEYEIVDTRRNKEENKLYLKGSTLDVLHNNNVSVLLEIPQNSLAEQFWTLIDDHSIENIILLVKENEKVSEFYPMFDDIFKMNNFEISLGSAERTHKIIMMLTFNLQNKTKETIRNVKIYKTNVSDVPTVQAMCYILDKASKMREAPVMIMNSEMADLSVCGVLTVCLNVMFAIKNQSPFSVLENAMSLYKQDRRFFKNVDDYELCYKVIGNYLEAVNTYDFEASISSSVTLTCTISGTQLYWYGMGKNGLRTLIDDPKYEGTRTISLKITSLTTYTSGVYYCQSIDGIKGPDITISILAVPTVAVQQPSYSVSTGSSLTLVCTVTSSLNVNDVYWLRNVGGSSTPIRSTTNTNKYSGSTTSTPSLTIFNADQSDAGVYTCVATNSVGTGQSTTTTLVVIGNGFTKGSTRQDEWPSTNFTEQGIQKKGIHLDVEIKSKTLEFSTCLQDNVIGLVTDVLEMANENTISQELQDIDVILKGRHSETKTDLSDQTQSVASDGKISNQQSIENQEDLVIDIHAREKLSALTGKNGNTDEEKKGKDETYKYDIKTDGSDQSHDQREKDEKGGDASDNKKDKIGHSNLLDCDQNGKVKSNGSETGKDNSCQTNDADSVPPKSAPSDGDKSNQQKTGGEEFAFPINNEFKKDEKGKKDQNEVVKSKTKKKKDRTDKYVLPPGTTVQHHEYHEKIDILNIGCDNVVVKHEKIEERRVETTKTTTHSLETMNVLSEVAKSVGHIIGPKESGTCWRVGNDKIITAAHVVVDNIWDEKIAILFEQDLTKFRVDFEYISKKSSSQFKVIPKVLFMDKSLDIAVLQLKHDEKNPFPPPLKMFHVLNPEEDGDKQIYLISHNQSKKKEVNSGIGIWKPTEKKLQDLETFCQQYGEENGYIGLDKKDRLVIKCDFVGGASGSPGIVIFNNVAYVVLVYIRGFPSFYHNQQFAEEQKRTFPRDKLFQHGVNIGNLFATMSSGTYIRLRNEIFPEEALKLEQTINQHKLAISGDKTSSNTETTETSTHIVKGKMDNISAKSETKITISKGTACTDQSEDNIPDAANYNRLMSHNSVPGQTFITSPQEDTDRYNITGNQSAQDIKTGGSDICTVQGK</sequence>
<organism evidence="6 7">
    <name type="scientific">Mytilus galloprovincialis</name>
    <name type="common">Mediterranean mussel</name>
    <dbReference type="NCBI Taxonomy" id="29158"/>
    <lineage>
        <taxon>Eukaryota</taxon>
        <taxon>Metazoa</taxon>
        <taxon>Spiralia</taxon>
        <taxon>Lophotrochozoa</taxon>
        <taxon>Mollusca</taxon>
        <taxon>Bivalvia</taxon>
        <taxon>Autobranchia</taxon>
        <taxon>Pteriomorphia</taxon>
        <taxon>Mytilida</taxon>
        <taxon>Mytiloidea</taxon>
        <taxon>Mytilidae</taxon>
        <taxon>Mytilinae</taxon>
        <taxon>Mytilus</taxon>
    </lineage>
</organism>
<dbReference type="Gene3D" id="2.60.40.10">
    <property type="entry name" value="Immunoglobulins"/>
    <property type="match status" value="2"/>
</dbReference>
<gene>
    <name evidence="6" type="ORF">MGAL_10B059881</name>
</gene>
<dbReference type="InterPro" id="IPR003598">
    <property type="entry name" value="Ig_sub2"/>
</dbReference>
<dbReference type="PROSITE" id="PS50835">
    <property type="entry name" value="IG_LIKE"/>
    <property type="match status" value="1"/>
</dbReference>
<dbReference type="GO" id="GO:0070593">
    <property type="term" value="P:dendrite self-avoidance"/>
    <property type="evidence" value="ECO:0007669"/>
    <property type="project" value="TreeGrafter"/>
</dbReference>
<dbReference type="Pfam" id="PF13927">
    <property type="entry name" value="Ig_3"/>
    <property type="match status" value="1"/>
</dbReference>
<proteinExistence type="predicted"/>
<dbReference type="GO" id="GO:0004725">
    <property type="term" value="F:protein tyrosine phosphatase activity"/>
    <property type="evidence" value="ECO:0007669"/>
    <property type="project" value="InterPro"/>
</dbReference>
<dbReference type="SUPFAM" id="SSF52799">
    <property type="entry name" value="(Phosphotyrosine protein) phosphatases II"/>
    <property type="match status" value="1"/>
</dbReference>
<dbReference type="OrthoDB" id="6162750at2759"/>
<dbReference type="GO" id="GO:0098632">
    <property type="term" value="F:cell-cell adhesion mediator activity"/>
    <property type="evidence" value="ECO:0007669"/>
    <property type="project" value="TreeGrafter"/>
</dbReference>
<feature type="domain" description="Tyrosine-protein phosphatase" evidence="4">
    <location>
        <begin position="82"/>
        <end position="296"/>
    </location>
</feature>
<dbReference type="InterPro" id="IPR009003">
    <property type="entry name" value="Peptidase_S1_PA"/>
</dbReference>
<dbReference type="InterPro" id="IPR000242">
    <property type="entry name" value="PTP_cat"/>
</dbReference>
<dbReference type="InterPro" id="IPR013783">
    <property type="entry name" value="Ig-like_fold"/>
</dbReference>
<dbReference type="Gene3D" id="3.90.190.10">
    <property type="entry name" value="Protein tyrosine phosphatase superfamily"/>
    <property type="match status" value="1"/>
</dbReference>
<dbReference type="AlphaFoldDB" id="A0A8B6DBY8"/>
<evidence type="ECO:0000256" key="1">
    <source>
        <dbReference type="ARBA" id="ARBA00022912"/>
    </source>
</evidence>
<feature type="compositionally biased region" description="Polar residues" evidence="3">
    <location>
        <begin position="673"/>
        <end position="692"/>
    </location>
</feature>
<evidence type="ECO:0000259" key="4">
    <source>
        <dbReference type="PROSITE" id="PS50055"/>
    </source>
</evidence>
<dbReference type="GO" id="GO:0030424">
    <property type="term" value="C:axon"/>
    <property type="evidence" value="ECO:0007669"/>
    <property type="project" value="TreeGrafter"/>
</dbReference>
<dbReference type="InterPro" id="IPR003599">
    <property type="entry name" value="Ig_sub"/>
</dbReference>
<accession>A0A8B6DBY8</accession>
<dbReference type="SUPFAM" id="SSF48726">
    <property type="entry name" value="Immunoglobulin"/>
    <property type="match status" value="2"/>
</dbReference>
<feature type="compositionally biased region" description="Polar residues" evidence="3">
    <location>
        <begin position="572"/>
        <end position="590"/>
    </location>
</feature>
<keyword evidence="1" id="KW-0378">Hydrolase</keyword>
<feature type="region of interest" description="Disordered" evidence="3">
    <location>
        <begin position="609"/>
        <end position="760"/>
    </location>
</feature>
<evidence type="ECO:0000256" key="2">
    <source>
        <dbReference type="ARBA" id="ARBA00023319"/>
    </source>
</evidence>
<feature type="domain" description="Ig-like" evidence="5">
    <location>
        <begin position="385"/>
        <end position="481"/>
    </location>
</feature>
<dbReference type="InterPro" id="IPR007110">
    <property type="entry name" value="Ig-like_dom"/>
</dbReference>
<dbReference type="Pfam" id="PF13365">
    <property type="entry name" value="Trypsin_2"/>
    <property type="match status" value="1"/>
</dbReference>
<name>A0A8B6DBY8_MYTGA</name>
<reference evidence="6" key="1">
    <citation type="submission" date="2018-11" db="EMBL/GenBank/DDBJ databases">
        <authorList>
            <person name="Alioto T."/>
            <person name="Alioto T."/>
        </authorList>
    </citation>
    <scope>NUCLEOTIDE SEQUENCE</scope>
</reference>
<dbReference type="SMART" id="SM00409">
    <property type="entry name" value="IG"/>
    <property type="match status" value="2"/>
</dbReference>
<dbReference type="Proteomes" id="UP000596742">
    <property type="component" value="Unassembled WGS sequence"/>
</dbReference>
<dbReference type="SUPFAM" id="SSF50494">
    <property type="entry name" value="Trypsin-like serine proteases"/>
    <property type="match status" value="1"/>
</dbReference>
<feature type="compositionally biased region" description="Basic and acidic residues" evidence="3">
    <location>
        <begin position="1"/>
        <end position="13"/>
    </location>
</feature>
<dbReference type="Pfam" id="PF00102">
    <property type="entry name" value="Y_phosphatase"/>
    <property type="match status" value="1"/>
</dbReference>
<feature type="compositionally biased region" description="Basic and acidic residues" evidence="3">
    <location>
        <begin position="615"/>
        <end position="661"/>
    </location>
</feature>
<evidence type="ECO:0000256" key="3">
    <source>
        <dbReference type="SAM" id="MobiDB-lite"/>
    </source>
</evidence>
<evidence type="ECO:0000259" key="5">
    <source>
        <dbReference type="PROSITE" id="PS50835"/>
    </source>
</evidence>
<comment type="caution">
    <text evidence="6">The sequence shown here is derived from an EMBL/GenBank/DDBJ whole genome shotgun (WGS) entry which is preliminary data.</text>
</comment>
<keyword evidence="7" id="KW-1185">Reference proteome</keyword>
<dbReference type="InterPro" id="IPR036179">
    <property type="entry name" value="Ig-like_dom_sf"/>
</dbReference>
<keyword evidence="2" id="KW-0393">Immunoglobulin domain</keyword>
<feature type="region of interest" description="Disordered" evidence="3">
    <location>
        <begin position="1"/>
        <end position="24"/>
    </location>
</feature>
<feature type="region of interest" description="Disordered" evidence="3">
    <location>
        <begin position="566"/>
        <end position="590"/>
    </location>
</feature>